<dbReference type="PANTHER" id="PTHR43532">
    <property type="entry name" value="GLUCOSE-1-PHOSPHATE THYMIDYLYLTRANSFERASE"/>
    <property type="match status" value="1"/>
</dbReference>
<evidence type="ECO:0000256" key="10">
    <source>
        <dbReference type="ARBA" id="ARBA00032598"/>
    </source>
</evidence>
<keyword evidence="7" id="KW-0479">Metal-binding</keyword>
<dbReference type="Proteomes" id="UP000654573">
    <property type="component" value="Unassembled WGS sequence"/>
</dbReference>
<evidence type="ECO:0000259" key="12">
    <source>
        <dbReference type="Pfam" id="PF00483"/>
    </source>
</evidence>
<protein>
    <recommendedName>
        <fullName evidence="4">Glucose-1-phosphate thymidylyltransferase</fullName>
        <ecNumber evidence="3">2.7.7.24</ecNumber>
    </recommendedName>
    <alternativeName>
        <fullName evidence="10">dTDP-glucose pyrophosphorylase</fullName>
    </alternativeName>
    <alternativeName>
        <fullName evidence="9">dTDP-glucose synthase</fullName>
    </alternativeName>
</protein>
<dbReference type="InterPro" id="IPR005835">
    <property type="entry name" value="NTP_transferase_dom"/>
</dbReference>
<gene>
    <name evidence="13" type="ORF">H8S76_26950</name>
</gene>
<accession>A0ABR7FL08</accession>
<sequence length="157" mass="17290">MQESTAINRYAGVASPVTSSNISIVPPAQSTSISSPGLYFYPAGVSDMAKDVKPSAHGELEIITLNERYLDQNRLDVQLLGSGFAWLDIGTMESRLEAAEFVHKVETRQGVKISAPEKIAFRYGWIDKEELLKSAEKYGKSPYEQHLKAVVEGEVRG</sequence>
<comment type="catalytic activity">
    <reaction evidence="11">
        <text>dTTP + alpha-D-glucose 1-phosphate + H(+) = dTDP-alpha-D-glucose + diphosphate</text>
        <dbReference type="Rhea" id="RHEA:15225"/>
        <dbReference type="ChEBI" id="CHEBI:15378"/>
        <dbReference type="ChEBI" id="CHEBI:33019"/>
        <dbReference type="ChEBI" id="CHEBI:37568"/>
        <dbReference type="ChEBI" id="CHEBI:57477"/>
        <dbReference type="ChEBI" id="CHEBI:58601"/>
        <dbReference type="EC" id="2.7.7.24"/>
    </reaction>
</comment>
<proteinExistence type="inferred from homology"/>
<evidence type="ECO:0000256" key="9">
    <source>
        <dbReference type="ARBA" id="ARBA00032492"/>
    </source>
</evidence>
<evidence type="ECO:0000256" key="4">
    <source>
        <dbReference type="ARBA" id="ARBA00017654"/>
    </source>
</evidence>
<evidence type="ECO:0000256" key="2">
    <source>
        <dbReference type="ARBA" id="ARBA00010480"/>
    </source>
</evidence>
<evidence type="ECO:0000256" key="3">
    <source>
        <dbReference type="ARBA" id="ARBA00012461"/>
    </source>
</evidence>
<evidence type="ECO:0000256" key="7">
    <source>
        <dbReference type="ARBA" id="ARBA00022723"/>
    </source>
</evidence>
<dbReference type="RefSeq" id="WP_103732948.1">
    <property type="nucleotide sequence ID" value="NZ_JACOOU010000022.1"/>
</dbReference>
<dbReference type="Gene3D" id="3.90.550.10">
    <property type="entry name" value="Spore Coat Polysaccharide Biosynthesis Protein SpsA, Chain A"/>
    <property type="match status" value="1"/>
</dbReference>
<keyword evidence="6" id="KW-0548">Nucleotidyltransferase</keyword>
<evidence type="ECO:0000313" key="14">
    <source>
        <dbReference type="Proteomes" id="UP000654573"/>
    </source>
</evidence>
<comment type="cofactor">
    <cofactor evidence="1">
        <name>Mg(2+)</name>
        <dbReference type="ChEBI" id="CHEBI:18420"/>
    </cofactor>
</comment>
<evidence type="ECO:0000256" key="6">
    <source>
        <dbReference type="ARBA" id="ARBA00022695"/>
    </source>
</evidence>
<keyword evidence="8" id="KW-0460">Magnesium</keyword>
<dbReference type="EMBL" id="JACOOU010000022">
    <property type="protein sequence ID" value="MBC5675863.1"/>
    <property type="molecule type" value="Genomic_DNA"/>
</dbReference>
<comment type="caution">
    <text evidence="13">The sequence shown here is derived from an EMBL/GenBank/DDBJ whole genome shotgun (WGS) entry which is preliminary data.</text>
</comment>
<dbReference type="PANTHER" id="PTHR43532:SF1">
    <property type="entry name" value="GLUCOSE-1-PHOSPHATE THYMIDYLYLTRANSFERASE 1"/>
    <property type="match status" value="1"/>
</dbReference>
<dbReference type="SUPFAM" id="SSF53448">
    <property type="entry name" value="Nucleotide-diphospho-sugar transferases"/>
    <property type="match status" value="1"/>
</dbReference>
<feature type="domain" description="Nucleotidyl transferase" evidence="12">
    <location>
        <begin position="31"/>
        <end position="104"/>
    </location>
</feature>
<dbReference type="EC" id="2.7.7.24" evidence="3"/>
<evidence type="ECO:0000256" key="5">
    <source>
        <dbReference type="ARBA" id="ARBA00022679"/>
    </source>
</evidence>
<evidence type="ECO:0000256" key="11">
    <source>
        <dbReference type="ARBA" id="ARBA00049336"/>
    </source>
</evidence>
<comment type="similarity">
    <text evidence="2">Belongs to the glucose-1-phosphate thymidylyltransferase family.</text>
</comment>
<evidence type="ECO:0000256" key="8">
    <source>
        <dbReference type="ARBA" id="ARBA00022842"/>
    </source>
</evidence>
<evidence type="ECO:0000313" key="13">
    <source>
        <dbReference type="EMBL" id="MBC5675863.1"/>
    </source>
</evidence>
<keyword evidence="5" id="KW-0808">Transferase</keyword>
<dbReference type="InterPro" id="IPR005907">
    <property type="entry name" value="G1P_thy_trans_s"/>
</dbReference>
<keyword evidence="14" id="KW-1185">Reference proteome</keyword>
<organism evidence="13 14">
    <name type="scientific">Blautia celeris</name>
    <dbReference type="NCBI Taxonomy" id="2763026"/>
    <lineage>
        <taxon>Bacteria</taxon>
        <taxon>Bacillati</taxon>
        <taxon>Bacillota</taxon>
        <taxon>Clostridia</taxon>
        <taxon>Lachnospirales</taxon>
        <taxon>Lachnospiraceae</taxon>
        <taxon>Blautia</taxon>
    </lineage>
</organism>
<dbReference type="Pfam" id="PF00483">
    <property type="entry name" value="NTP_transferase"/>
    <property type="match status" value="1"/>
</dbReference>
<reference evidence="13 14" key="1">
    <citation type="submission" date="2020-08" db="EMBL/GenBank/DDBJ databases">
        <title>Genome public.</title>
        <authorList>
            <person name="Liu C."/>
            <person name="Sun Q."/>
        </authorList>
    </citation>
    <scope>NUCLEOTIDE SEQUENCE [LARGE SCALE GENOMIC DNA]</scope>
    <source>
        <strain evidence="13 14">NSJ-34</strain>
    </source>
</reference>
<evidence type="ECO:0000256" key="1">
    <source>
        <dbReference type="ARBA" id="ARBA00001946"/>
    </source>
</evidence>
<name>A0ABR7FL08_9FIRM</name>
<dbReference type="InterPro" id="IPR029044">
    <property type="entry name" value="Nucleotide-diphossugar_trans"/>
</dbReference>